<evidence type="ECO:0000256" key="2">
    <source>
        <dbReference type="ARBA" id="ARBA00023015"/>
    </source>
</evidence>
<dbReference type="Gene3D" id="3.40.190.10">
    <property type="entry name" value="Periplasmic binding protein-like II"/>
    <property type="match status" value="2"/>
</dbReference>
<comment type="similarity">
    <text evidence="1">Belongs to the LysR transcriptional regulatory family.</text>
</comment>
<reference evidence="6 7" key="1">
    <citation type="submission" date="2017-05" db="EMBL/GenBank/DDBJ databases">
        <authorList>
            <person name="Song R."/>
            <person name="Chenine A.L."/>
            <person name="Ruprecht R.M."/>
        </authorList>
    </citation>
    <scope>NUCLEOTIDE SEQUENCE [LARGE SCALE GENOMIC DNA]</scope>
    <source>
        <strain evidence="6 7">DSM 26136</strain>
    </source>
</reference>
<proteinExistence type="inferred from homology"/>
<evidence type="ECO:0000313" key="6">
    <source>
        <dbReference type="EMBL" id="ARU04083.1"/>
    </source>
</evidence>
<dbReference type="PANTHER" id="PTHR30419:SF8">
    <property type="entry name" value="NITROGEN ASSIMILATION TRANSCRIPTIONAL ACTIVATOR-RELATED"/>
    <property type="match status" value="1"/>
</dbReference>
<name>A0A1Y0EKB5_9BURK</name>
<dbReference type="KEGG" id="cser:CCO03_04805"/>
<dbReference type="InterPro" id="IPR000847">
    <property type="entry name" value="LysR_HTH_N"/>
</dbReference>
<sequence length="310" mass="33952">MDLRALRYFVEVVNHNSFSRAAQAVFVTQPTISKMVRALEDELGGPLLVRQGRGVRLTDAGQVVFARGQQLLADAQRLQQEVAEVDGMARGTLTVGVMPTSGHYMAPVLARFARLHPGVTLQVAELGARGLRQAVIDGEVDMTVGLGDEPGGERDPELQQWVLAHQVTRAVFPAAAVADPHQPVRWRELADQPFVLYTSDFHLHQAVLDACAAAGFTPEVKLQTRYWDFLGDLVAANLGVGVMFEHVIARFDPARVASRPLIEPELAWDVVLLWRRGRLSRAARAWLACVQAIYPQAAAQGVAPDDDVDD</sequence>
<keyword evidence="3" id="KW-0238">DNA-binding</keyword>
<evidence type="ECO:0000256" key="3">
    <source>
        <dbReference type="ARBA" id="ARBA00023125"/>
    </source>
</evidence>
<dbReference type="PRINTS" id="PR00039">
    <property type="entry name" value="HTHLYSR"/>
</dbReference>
<dbReference type="Proteomes" id="UP000196138">
    <property type="component" value="Chromosome"/>
</dbReference>
<dbReference type="InterPro" id="IPR036388">
    <property type="entry name" value="WH-like_DNA-bd_sf"/>
</dbReference>
<dbReference type="SUPFAM" id="SSF46785">
    <property type="entry name" value="Winged helix' DNA-binding domain"/>
    <property type="match status" value="1"/>
</dbReference>
<dbReference type="Gene3D" id="1.10.10.10">
    <property type="entry name" value="Winged helix-like DNA-binding domain superfamily/Winged helix DNA-binding domain"/>
    <property type="match status" value="1"/>
</dbReference>
<keyword evidence="4" id="KW-0804">Transcription</keyword>
<dbReference type="GO" id="GO:0003700">
    <property type="term" value="F:DNA-binding transcription factor activity"/>
    <property type="evidence" value="ECO:0007669"/>
    <property type="project" value="InterPro"/>
</dbReference>
<evidence type="ECO:0000256" key="4">
    <source>
        <dbReference type="ARBA" id="ARBA00023163"/>
    </source>
</evidence>
<dbReference type="Pfam" id="PF00126">
    <property type="entry name" value="HTH_1"/>
    <property type="match status" value="1"/>
</dbReference>
<dbReference type="InterPro" id="IPR050950">
    <property type="entry name" value="HTH-type_LysR_regulators"/>
</dbReference>
<dbReference type="OrthoDB" id="5671700at2"/>
<dbReference type="InterPro" id="IPR036390">
    <property type="entry name" value="WH_DNA-bd_sf"/>
</dbReference>
<evidence type="ECO:0000313" key="7">
    <source>
        <dbReference type="Proteomes" id="UP000196138"/>
    </source>
</evidence>
<dbReference type="EMBL" id="CP021455">
    <property type="protein sequence ID" value="ARU04083.1"/>
    <property type="molecule type" value="Genomic_DNA"/>
</dbReference>
<organism evidence="6 7">
    <name type="scientific">Comamonas serinivorans</name>
    <dbReference type="NCBI Taxonomy" id="1082851"/>
    <lineage>
        <taxon>Bacteria</taxon>
        <taxon>Pseudomonadati</taxon>
        <taxon>Pseudomonadota</taxon>
        <taxon>Betaproteobacteria</taxon>
        <taxon>Burkholderiales</taxon>
        <taxon>Comamonadaceae</taxon>
        <taxon>Comamonas</taxon>
    </lineage>
</organism>
<dbReference type="GO" id="GO:0005829">
    <property type="term" value="C:cytosol"/>
    <property type="evidence" value="ECO:0007669"/>
    <property type="project" value="TreeGrafter"/>
</dbReference>
<dbReference type="InterPro" id="IPR005119">
    <property type="entry name" value="LysR_subst-bd"/>
</dbReference>
<dbReference type="Pfam" id="PF03466">
    <property type="entry name" value="LysR_substrate"/>
    <property type="match status" value="1"/>
</dbReference>
<dbReference type="GO" id="GO:0003677">
    <property type="term" value="F:DNA binding"/>
    <property type="evidence" value="ECO:0007669"/>
    <property type="project" value="UniProtKB-KW"/>
</dbReference>
<dbReference type="AlphaFoldDB" id="A0A1Y0EKB5"/>
<evidence type="ECO:0000259" key="5">
    <source>
        <dbReference type="PROSITE" id="PS50931"/>
    </source>
</evidence>
<dbReference type="PROSITE" id="PS50931">
    <property type="entry name" value="HTH_LYSR"/>
    <property type="match status" value="1"/>
</dbReference>
<feature type="domain" description="HTH lysR-type" evidence="5">
    <location>
        <begin position="1"/>
        <end position="58"/>
    </location>
</feature>
<gene>
    <name evidence="6" type="ORF">CCO03_04805</name>
</gene>
<dbReference type="FunFam" id="1.10.10.10:FF:000001">
    <property type="entry name" value="LysR family transcriptional regulator"/>
    <property type="match status" value="1"/>
</dbReference>
<dbReference type="SUPFAM" id="SSF53850">
    <property type="entry name" value="Periplasmic binding protein-like II"/>
    <property type="match status" value="1"/>
</dbReference>
<keyword evidence="2" id="KW-0805">Transcription regulation</keyword>
<protein>
    <submittedName>
        <fullName evidence="6">LysR family transcriptional regulator</fullName>
    </submittedName>
</protein>
<accession>A0A1Y0EKB5</accession>
<evidence type="ECO:0000256" key="1">
    <source>
        <dbReference type="ARBA" id="ARBA00009437"/>
    </source>
</evidence>
<keyword evidence="7" id="KW-1185">Reference proteome</keyword>
<dbReference type="RefSeq" id="WP_087277939.1">
    <property type="nucleotide sequence ID" value="NZ_CP021455.1"/>
</dbReference>
<dbReference type="PANTHER" id="PTHR30419">
    <property type="entry name" value="HTH-TYPE TRANSCRIPTIONAL REGULATOR YBHD"/>
    <property type="match status" value="1"/>
</dbReference>